<dbReference type="PROSITE" id="PS51257">
    <property type="entry name" value="PROKAR_LIPOPROTEIN"/>
    <property type="match status" value="1"/>
</dbReference>
<evidence type="ECO:0000313" key="2">
    <source>
        <dbReference type="Proteomes" id="UP000031166"/>
    </source>
</evidence>
<proteinExistence type="predicted"/>
<accession>A0A0B4CIU4</accession>
<dbReference type="EMBL" id="JWSY01000023">
    <property type="protein sequence ID" value="KIC56407.1"/>
    <property type="molecule type" value="Genomic_DNA"/>
</dbReference>
<dbReference type="Proteomes" id="UP000031166">
    <property type="component" value="Unassembled WGS sequence"/>
</dbReference>
<dbReference type="AlphaFoldDB" id="A0A0B4CIU4"/>
<sequence length="165" mass="17313">MKSSWVVVAVAGLLSLAACERRDAATPTSTPEPTFQHRLSGDISGDYRPTGEGAIQAVASLFIGQDGAFTAWEAGSQASPPVILSLTEPQGEARVLPDAYVVTDDRMQMRGSAPGMGPVELSARIDQGALATARRNLGDQTPVVTGTVSVNGRRTPFTLSWWGGD</sequence>
<gene>
    <name evidence="1" type="ORF">RM53_12710</name>
</gene>
<comment type="caution">
    <text evidence="1">The sequence shown here is derived from an EMBL/GenBank/DDBJ whole genome shotgun (WGS) entry which is preliminary data.</text>
</comment>
<dbReference type="STRING" id="172043.RM53_12710"/>
<reference evidence="1 2" key="1">
    <citation type="submission" date="2014-12" db="EMBL/GenBank/DDBJ databases">
        <title>Genome sequencing of Brevundimonas nasdae TPW30.</title>
        <authorList>
            <person name="Tan P.W."/>
            <person name="Chan K.-G."/>
        </authorList>
    </citation>
    <scope>NUCLEOTIDE SEQUENCE [LARGE SCALE GENOMIC DNA]</scope>
    <source>
        <strain evidence="1 2">TPW30</strain>
    </source>
</reference>
<protein>
    <recommendedName>
        <fullName evidence="3">Lipoprotein</fullName>
    </recommendedName>
</protein>
<organism evidence="1 2">
    <name type="scientific">Brevundimonas nasdae</name>
    <dbReference type="NCBI Taxonomy" id="172043"/>
    <lineage>
        <taxon>Bacteria</taxon>
        <taxon>Pseudomonadati</taxon>
        <taxon>Pseudomonadota</taxon>
        <taxon>Alphaproteobacteria</taxon>
        <taxon>Caulobacterales</taxon>
        <taxon>Caulobacteraceae</taxon>
        <taxon>Brevundimonas</taxon>
    </lineage>
</organism>
<evidence type="ECO:0008006" key="3">
    <source>
        <dbReference type="Google" id="ProtNLM"/>
    </source>
</evidence>
<dbReference type="RefSeq" id="WP_039247319.1">
    <property type="nucleotide sequence ID" value="NZ_JWSY01000023.1"/>
</dbReference>
<name>A0A0B4CIU4_9CAUL</name>
<evidence type="ECO:0000313" key="1">
    <source>
        <dbReference type="EMBL" id="KIC56407.1"/>
    </source>
</evidence>